<keyword evidence="10" id="KW-1185">Reference proteome</keyword>
<keyword evidence="4" id="KW-0472">Membrane</keyword>
<evidence type="ECO:0000256" key="1">
    <source>
        <dbReference type="ARBA" id="ARBA00004442"/>
    </source>
</evidence>
<protein>
    <submittedName>
        <fullName evidence="9">RagB/SusD family nutrient uptake outer membrane protein</fullName>
    </submittedName>
</protein>
<evidence type="ECO:0000256" key="3">
    <source>
        <dbReference type="ARBA" id="ARBA00022729"/>
    </source>
</evidence>
<dbReference type="CDD" id="cd08977">
    <property type="entry name" value="SusD"/>
    <property type="match status" value="1"/>
</dbReference>
<dbReference type="AlphaFoldDB" id="A0A327NG82"/>
<dbReference type="RefSeq" id="WP_111351269.1">
    <property type="nucleotide sequence ID" value="NZ_QLII01000003.1"/>
</dbReference>
<feature type="chain" id="PRO_5016375921" evidence="6">
    <location>
        <begin position="23"/>
        <end position="478"/>
    </location>
</feature>
<keyword evidence="5" id="KW-0998">Cell outer membrane</keyword>
<dbReference type="SUPFAM" id="SSF48452">
    <property type="entry name" value="TPR-like"/>
    <property type="match status" value="1"/>
</dbReference>
<keyword evidence="3 6" id="KW-0732">Signal</keyword>
<dbReference type="OrthoDB" id="636214at2"/>
<evidence type="ECO:0000256" key="4">
    <source>
        <dbReference type="ARBA" id="ARBA00023136"/>
    </source>
</evidence>
<sequence length="478" mass="53444">MKKKLLTLLPLMAILTSCQDFLNLKPAYQISDQSFYQNQNDFEAALIGLYSTSRGLYNSSIIHYLTELPTDNAEIQWAGPTADEMQMDQNAVIATNAFILSLWNTCFYTISQSSNLLNRIDAVAFDQTAKNRIKGEALFLRALSYFYLVRLFGDVPIVNQTFTSPAEVSASGLARKPKNDVYKQIVDDLSNAESLLSITLNADKTHPSQMTVKALLGKVYLTQQNYDLAATKLKEVIDSKQYSLVPDYKSLSTNGNTNLTETLLEIDYLSGQSLGNNYSSLFTPANNSMAIFPNNQQGAGRIVPTLDMLNAYEAGDVRKAISVADSVLLITGKKTYNRYGQKFVDFKATDLADGSVAFTILRYADVLLMYGEALNELGKTVDALPALNQVRQRAKLPALSGLSQADIRLAFERERRVEFLYEGHRWFDLVRTGRAKTVLNAHYASQKLSFTVEDFELLFPVPQTEIDQNPFMKQNPGY</sequence>
<dbReference type="EMBL" id="QLII01000003">
    <property type="protein sequence ID" value="RAI73034.1"/>
    <property type="molecule type" value="Genomic_DNA"/>
</dbReference>
<comment type="similarity">
    <text evidence="2">Belongs to the SusD family.</text>
</comment>
<reference evidence="9 10" key="1">
    <citation type="submission" date="2018-06" db="EMBL/GenBank/DDBJ databases">
        <title>Spirosoma sp. HMF3257 Genome sequencing and assembly.</title>
        <authorList>
            <person name="Kang H."/>
            <person name="Cha I."/>
            <person name="Kim H."/>
            <person name="Kang J."/>
            <person name="Joh K."/>
        </authorList>
    </citation>
    <scope>NUCLEOTIDE SEQUENCE [LARGE SCALE GENOMIC DNA]</scope>
    <source>
        <strain evidence="9 10">HMF3257</strain>
    </source>
</reference>
<dbReference type="Proteomes" id="UP000249016">
    <property type="component" value="Unassembled WGS sequence"/>
</dbReference>
<name>A0A327NG82_9BACT</name>
<feature type="domain" description="SusD-like N-terminal" evidence="8">
    <location>
        <begin position="20"/>
        <end position="221"/>
    </location>
</feature>
<evidence type="ECO:0000256" key="6">
    <source>
        <dbReference type="SAM" id="SignalP"/>
    </source>
</evidence>
<accession>A0A327NG82</accession>
<evidence type="ECO:0000259" key="7">
    <source>
        <dbReference type="Pfam" id="PF07980"/>
    </source>
</evidence>
<feature type="domain" description="RagB/SusD" evidence="7">
    <location>
        <begin position="331"/>
        <end position="478"/>
    </location>
</feature>
<feature type="signal peptide" evidence="6">
    <location>
        <begin position="1"/>
        <end position="22"/>
    </location>
</feature>
<evidence type="ECO:0000256" key="2">
    <source>
        <dbReference type="ARBA" id="ARBA00006275"/>
    </source>
</evidence>
<dbReference type="Pfam" id="PF07980">
    <property type="entry name" value="SusD_RagB"/>
    <property type="match status" value="1"/>
</dbReference>
<dbReference type="InterPro" id="IPR012944">
    <property type="entry name" value="SusD_RagB_dom"/>
</dbReference>
<evidence type="ECO:0000313" key="9">
    <source>
        <dbReference type="EMBL" id="RAI73034.1"/>
    </source>
</evidence>
<dbReference type="GO" id="GO:0009279">
    <property type="term" value="C:cell outer membrane"/>
    <property type="evidence" value="ECO:0007669"/>
    <property type="project" value="UniProtKB-SubCell"/>
</dbReference>
<evidence type="ECO:0000259" key="8">
    <source>
        <dbReference type="Pfam" id="PF14322"/>
    </source>
</evidence>
<dbReference type="InterPro" id="IPR011990">
    <property type="entry name" value="TPR-like_helical_dom_sf"/>
</dbReference>
<dbReference type="PROSITE" id="PS51257">
    <property type="entry name" value="PROKAR_LIPOPROTEIN"/>
    <property type="match status" value="1"/>
</dbReference>
<comment type="subcellular location">
    <subcellularLocation>
        <location evidence="1">Cell outer membrane</location>
    </subcellularLocation>
</comment>
<dbReference type="Gene3D" id="1.25.40.390">
    <property type="match status" value="1"/>
</dbReference>
<comment type="caution">
    <text evidence="9">The sequence shown here is derived from an EMBL/GenBank/DDBJ whole genome shotgun (WGS) entry which is preliminary data.</text>
</comment>
<dbReference type="InterPro" id="IPR033985">
    <property type="entry name" value="SusD-like_N"/>
</dbReference>
<evidence type="ECO:0000313" key="10">
    <source>
        <dbReference type="Proteomes" id="UP000249016"/>
    </source>
</evidence>
<organism evidence="9 10">
    <name type="scientific">Spirosoma telluris</name>
    <dbReference type="NCBI Taxonomy" id="2183553"/>
    <lineage>
        <taxon>Bacteria</taxon>
        <taxon>Pseudomonadati</taxon>
        <taxon>Bacteroidota</taxon>
        <taxon>Cytophagia</taxon>
        <taxon>Cytophagales</taxon>
        <taxon>Cytophagaceae</taxon>
        <taxon>Spirosoma</taxon>
    </lineage>
</organism>
<gene>
    <name evidence="9" type="ORF">HMF3257_38640</name>
</gene>
<proteinExistence type="inferred from homology"/>
<dbReference type="Pfam" id="PF14322">
    <property type="entry name" value="SusD-like_3"/>
    <property type="match status" value="1"/>
</dbReference>
<evidence type="ECO:0000256" key="5">
    <source>
        <dbReference type="ARBA" id="ARBA00023237"/>
    </source>
</evidence>